<evidence type="ECO:0000313" key="3">
    <source>
        <dbReference type="Proteomes" id="UP001549921"/>
    </source>
</evidence>
<dbReference type="InterPro" id="IPR011011">
    <property type="entry name" value="Znf_FYVE_PHD"/>
</dbReference>
<reference evidence="2 3" key="1">
    <citation type="submission" date="2024-06" db="EMBL/GenBank/DDBJ databases">
        <title>A chromosome-level genome assembly of beet webworm, Loxostege sticticalis.</title>
        <authorList>
            <person name="Zhang Y."/>
        </authorList>
    </citation>
    <scope>NUCLEOTIDE SEQUENCE [LARGE SCALE GENOMIC DNA]</scope>
    <source>
        <strain evidence="2">AQ028</strain>
        <tissue evidence="2">Male pupae</tissue>
    </source>
</reference>
<organism evidence="2 3">
    <name type="scientific">Loxostege sticticalis</name>
    <name type="common">Beet webworm moth</name>
    <dbReference type="NCBI Taxonomy" id="481309"/>
    <lineage>
        <taxon>Eukaryota</taxon>
        <taxon>Metazoa</taxon>
        <taxon>Ecdysozoa</taxon>
        <taxon>Arthropoda</taxon>
        <taxon>Hexapoda</taxon>
        <taxon>Insecta</taxon>
        <taxon>Pterygota</taxon>
        <taxon>Neoptera</taxon>
        <taxon>Endopterygota</taxon>
        <taxon>Lepidoptera</taxon>
        <taxon>Glossata</taxon>
        <taxon>Ditrysia</taxon>
        <taxon>Pyraloidea</taxon>
        <taxon>Crambidae</taxon>
        <taxon>Pyraustinae</taxon>
        <taxon>Loxostege</taxon>
    </lineage>
</organism>
<proteinExistence type="predicted"/>
<feature type="coiled-coil region" evidence="1">
    <location>
        <begin position="238"/>
        <end position="272"/>
    </location>
</feature>
<name>A0ABD0TMZ4_LOXSC</name>
<dbReference type="Proteomes" id="UP001549921">
    <property type="component" value="Unassembled WGS sequence"/>
</dbReference>
<dbReference type="AlphaFoldDB" id="A0ABD0TMZ4"/>
<gene>
    <name evidence="2" type="ORF">ABMA28_006664</name>
</gene>
<keyword evidence="1" id="KW-0175">Coiled coil</keyword>
<dbReference type="InterPro" id="IPR013083">
    <property type="entry name" value="Znf_RING/FYVE/PHD"/>
</dbReference>
<feature type="non-terminal residue" evidence="2">
    <location>
        <position position="349"/>
    </location>
</feature>
<protein>
    <submittedName>
        <fullName evidence="2">Uncharacterized protein</fullName>
    </submittedName>
</protein>
<feature type="coiled-coil region" evidence="1">
    <location>
        <begin position="151"/>
        <end position="199"/>
    </location>
</feature>
<dbReference type="SUPFAM" id="SSF57903">
    <property type="entry name" value="FYVE/PHD zinc finger"/>
    <property type="match status" value="1"/>
</dbReference>
<comment type="caution">
    <text evidence="2">The sequence shown here is derived from an EMBL/GenBank/DDBJ whole genome shotgun (WGS) entry which is preliminary data.</text>
</comment>
<accession>A0ABD0TMZ4</accession>
<dbReference type="EMBL" id="JBEDNZ010000002">
    <property type="protein sequence ID" value="KAL0850722.1"/>
    <property type="molecule type" value="Genomic_DNA"/>
</dbReference>
<evidence type="ECO:0000313" key="2">
    <source>
        <dbReference type="EMBL" id="KAL0850722.1"/>
    </source>
</evidence>
<sequence>MSSKRKSATNIDSGRKFIKCHKCKATVDLKSTIKCLVCKCSYEFDCVGLSERLYRLMDPQKKKMWKCKLCISTCKQSSSYNKEESSNVTTRKKILTSKSNDEIDASQLSPIKSQEDDSNILTPVNITEENNTTTDYLSRSLDYTFTGSITIDEMKETVNKLKMELACSQHELDNTILENNELKRQVDKLTKENTTLMTLCRSPLADTSLLDPKKNNKSVKSPLRLFTPRSSSIFQDDMDTCEQRILVFQHKISDLEQKLKHAEMEILDLKDHIRSLKHITDIPKKPKSQQKPKLSTNEVYVQDRKNNIFIFGTQQCVNISSALIHSREGNVYGKYNIKSELKPYANSAE</sequence>
<evidence type="ECO:0000256" key="1">
    <source>
        <dbReference type="SAM" id="Coils"/>
    </source>
</evidence>
<dbReference type="Gene3D" id="3.30.40.10">
    <property type="entry name" value="Zinc/RING finger domain, C3HC4 (zinc finger)"/>
    <property type="match status" value="1"/>
</dbReference>